<dbReference type="CDD" id="cd01285">
    <property type="entry name" value="nucleoside_deaminase"/>
    <property type="match status" value="1"/>
</dbReference>
<comment type="similarity">
    <text evidence="1">Belongs to the cytidine and deoxycytidylate deaminase family. ADAT2 subfamily.</text>
</comment>
<sequence length="167" mass="17688">MDALTPADAALDARDLHYMQRALTCARDAQARFGEVPVGALVVVGDAIVAEGGNRCITDHDPTAHAEIVALRAAGRALGNYRLPGSTLYVTLEPCVMCAGAMIHARVERVVYAAADPKTGAAGSVFDTLISERHNHRVAVRGGVLAEEAGELLRGFFGARRQAALRR</sequence>
<reference evidence="10 11" key="1">
    <citation type="submission" date="2017-08" db="EMBL/GenBank/DDBJ databases">
        <title>Infants hospitalized years apart are colonized by the same room-sourced microbial strains.</title>
        <authorList>
            <person name="Brooks B."/>
            <person name="Olm M.R."/>
            <person name="Firek B.A."/>
            <person name="Baker R."/>
            <person name="Thomas B.C."/>
            <person name="Morowitz M.J."/>
            <person name="Banfield J.F."/>
        </authorList>
    </citation>
    <scope>NUCLEOTIDE SEQUENCE [LARGE SCALE GENOMIC DNA]</scope>
    <source>
        <strain evidence="10">S2_005_003_R2_42</strain>
    </source>
</reference>
<accession>A0A2W5KUG2</accession>
<keyword evidence="4 8" id="KW-0479">Metal-binding</keyword>
<dbReference type="SUPFAM" id="SSF53927">
    <property type="entry name" value="Cytidine deaminase-like"/>
    <property type="match status" value="1"/>
</dbReference>
<dbReference type="GO" id="GO:0052717">
    <property type="term" value="F:tRNA-specific adenosine-34 deaminase activity"/>
    <property type="evidence" value="ECO:0007669"/>
    <property type="project" value="UniProtKB-UniRule"/>
</dbReference>
<evidence type="ECO:0000256" key="3">
    <source>
        <dbReference type="ARBA" id="ARBA00022694"/>
    </source>
</evidence>
<feature type="domain" description="CMP/dCMP-type deaminase" evidence="9">
    <location>
        <begin position="13"/>
        <end position="126"/>
    </location>
</feature>
<dbReference type="NCBIfam" id="NF008113">
    <property type="entry name" value="PRK10860.1"/>
    <property type="match status" value="1"/>
</dbReference>
<dbReference type="PANTHER" id="PTHR11079">
    <property type="entry name" value="CYTOSINE DEAMINASE FAMILY MEMBER"/>
    <property type="match status" value="1"/>
</dbReference>
<dbReference type="Pfam" id="PF00383">
    <property type="entry name" value="dCMP_cyt_deam_1"/>
    <property type="match status" value="1"/>
</dbReference>
<evidence type="ECO:0000256" key="7">
    <source>
        <dbReference type="ARBA" id="ARBA00048045"/>
    </source>
</evidence>
<dbReference type="PANTHER" id="PTHR11079:SF202">
    <property type="entry name" value="TRNA-SPECIFIC ADENOSINE DEAMINASE"/>
    <property type="match status" value="1"/>
</dbReference>
<keyword evidence="5 8" id="KW-0378">Hydrolase</keyword>
<protein>
    <recommendedName>
        <fullName evidence="8">tRNA-specific adenosine deaminase</fullName>
        <ecNumber evidence="8">3.5.4.33</ecNumber>
    </recommendedName>
</protein>
<dbReference type="InterPro" id="IPR016193">
    <property type="entry name" value="Cytidine_deaminase-like"/>
</dbReference>
<dbReference type="InterPro" id="IPR016192">
    <property type="entry name" value="APOBEC/CMP_deaminase_Zn-bd"/>
</dbReference>
<dbReference type="InterPro" id="IPR028883">
    <property type="entry name" value="tRNA_aden_deaminase"/>
</dbReference>
<dbReference type="Gene3D" id="3.40.140.10">
    <property type="entry name" value="Cytidine Deaminase, domain 2"/>
    <property type="match status" value="1"/>
</dbReference>
<feature type="binding site" evidence="8">
    <location>
        <position position="65"/>
    </location>
    <ligand>
        <name>Zn(2+)</name>
        <dbReference type="ChEBI" id="CHEBI:29105"/>
        <note>catalytic</note>
    </ligand>
</feature>
<dbReference type="PROSITE" id="PS51747">
    <property type="entry name" value="CYT_DCMP_DEAMINASES_2"/>
    <property type="match status" value="1"/>
</dbReference>
<dbReference type="InterPro" id="IPR002125">
    <property type="entry name" value="CMP_dCMP_dom"/>
</dbReference>
<feature type="active site" description="Proton donor" evidence="8">
    <location>
        <position position="67"/>
    </location>
</feature>
<comment type="cofactor">
    <cofactor evidence="8">
        <name>Zn(2+)</name>
        <dbReference type="ChEBI" id="CHEBI:29105"/>
    </cofactor>
    <text evidence="8">Binds 1 zinc ion per subunit.</text>
</comment>
<evidence type="ECO:0000313" key="10">
    <source>
        <dbReference type="EMBL" id="PZQ19634.1"/>
    </source>
</evidence>
<evidence type="ECO:0000259" key="9">
    <source>
        <dbReference type="PROSITE" id="PS51747"/>
    </source>
</evidence>
<name>A0A2W5KUG2_9GAMM</name>
<gene>
    <name evidence="8" type="primary">tadA</name>
    <name evidence="10" type="ORF">DI564_02535</name>
</gene>
<dbReference type="PROSITE" id="PS00903">
    <property type="entry name" value="CYT_DCMP_DEAMINASES_1"/>
    <property type="match status" value="1"/>
</dbReference>
<dbReference type="Proteomes" id="UP000249046">
    <property type="component" value="Unassembled WGS sequence"/>
</dbReference>
<dbReference type="AlphaFoldDB" id="A0A2W5KUG2"/>
<evidence type="ECO:0000256" key="2">
    <source>
        <dbReference type="ARBA" id="ARBA00011738"/>
    </source>
</evidence>
<comment type="catalytic activity">
    <reaction evidence="7 8">
        <text>adenosine(34) in tRNA + H2O + H(+) = inosine(34) in tRNA + NH4(+)</text>
        <dbReference type="Rhea" id="RHEA:43168"/>
        <dbReference type="Rhea" id="RHEA-COMP:10373"/>
        <dbReference type="Rhea" id="RHEA-COMP:10374"/>
        <dbReference type="ChEBI" id="CHEBI:15377"/>
        <dbReference type="ChEBI" id="CHEBI:15378"/>
        <dbReference type="ChEBI" id="CHEBI:28938"/>
        <dbReference type="ChEBI" id="CHEBI:74411"/>
        <dbReference type="ChEBI" id="CHEBI:82852"/>
        <dbReference type="EC" id="3.5.4.33"/>
    </reaction>
</comment>
<feature type="binding site" evidence="8">
    <location>
        <position position="95"/>
    </location>
    <ligand>
        <name>Zn(2+)</name>
        <dbReference type="ChEBI" id="CHEBI:29105"/>
        <note>catalytic</note>
    </ligand>
</feature>
<evidence type="ECO:0000256" key="8">
    <source>
        <dbReference type="HAMAP-Rule" id="MF_00972"/>
    </source>
</evidence>
<proteinExistence type="inferred from homology"/>
<dbReference type="GO" id="GO:0002100">
    <property type="term" value="P:tRNA wobble adenosine to inosine editing"/>
    <property type="evidence" value="ECO:0007669"/>
    <property type="project" value="UniProtKB-UniRule"/>
</dbReference>
<dbReference type="FunFam" id="3.40.140.10:FF:000005">
    <property type="entry name" value="tRNA-specific adenosine deaminase"/>
    <property type="match status" value="1"/>
</dbReference>
<evidence type="ECO:0000256" key="1">
    <source>
        <dbReference type="ARBA" id="ARBA00010669"/>
    </source>
</evidence>
<evidence type="ECO:0000256" key="5">
    <source>
        <dbReference type="ARBA" id="ARBA00022801"/>
    </source>
</evidence>
<comment type="function">
    <text evidence="8">Catalyzes the deamination of adenosine to inosine at the wobble position 34 of tRNA(Arg2).</text>
</comment>
<feature type="binding site" evidence="8">
    <location>
        <position position="98"/>
    </location>
    <ligand>
        <name>Zn(2+)</name>
        <dbReference type="ChEBI" id="CHEBI:29105"/>
        <note>catalytic</note>
    </ligand>
</feature>
<dbReference type="EC" id="3.5.4.33" evidence="8"/>
<comment type="subunit">
    <text evidence="2 8">Homodimer.</text>
</comment>
<dbReference type="GO" id="GO:0008270">
    <property type="term" value="F:zinc ion binding"/>
    <property type="evidence" value="ECO:0007669"/>
    <property type="project" value="UniProtKB-UniRule"/>
</dbReference>
<keyword evidence="6 8" id="KW-0862">Zinc</keyword>
<evidence type="ECO:0000256" key="4">
    <source>
        <dbReference type="ARBA" id="ARBA00022723"/>
    </source>
</evidence>
<keyword evidence="3 8" id="KW-0819">tRNA processing</keyword>
<evidence type="ECO:0000256" key="6">
    <source>
        <dbReference type="ARBA" id="ARBA00022833"/>
    </source>
</evidence>
<comment type="caution">
    <text evidence="10">The sequence shown here is derived from an EMBL/GenBank/DDBJ whole genome shotgun (WGS) entry which is preliminary data.</text>
</comment>
<dbReference type="EMBL" id="QFPO01000002">
    <property type="protein sequence ID" value="PZQ19634.1"/>
    <property type="molecule type" value="Genomic_DNA"/>
</dbReference>
<dbReference type="HAMAP" id="MF_00972">
    <property type="entry name" value="tRNA_aden_deaminase"/>
    <property type="match status" value="1"/>
</dbReference>
<evidence type="ECO:0000313" key="11">
    <source>
        <dbReference type="Proteomes" id="UP000249046"/>
    </source>
</evidence>
<organism evidence="10 11">
    <name type="scientific">Rhodanobacter denitrificans</name>
    <dbReference type="NCBI Taxonomy" id="666685"/>
    <lineage>
        <taxon>Bacteria</taxon>
        <taxon>Pseudomonadati</taxon>
        <taxon>Pseudomonadota</taxon>
        <taxon>Gammaproteobacteria</taxon>
        <taxon>Lysobacterales</taxon>
        <taxon>Rhodanobacteraceae</taxon>
        <taxon>Rhodanobacter</taxon>
    </lineage>
</organism>